<dbReference type="InterPro" id="IPR005846">
    <property type="entry name" value="A-D-PHexomutase_a/b/a-III"/>
</dbReference>
<comment type="caution">
    <text evidence="15">The sequence shown here is derived from an EMBL/GenBank/DDBJ whole genome shotgun (WGS) entry which is preliminary data.</text>
</comment>
<protein>
    <recommendedName>
        <fullName evidence="5">phosphomannomutase</fullName>
        <ecNumber evidence="5">5.4.2.8</ecNumber>
    </recommendedName>
</protein>
<evidence type="ECO:0000256" key="4">
    <source>
        <dbReference type="ARBA" id="ARBA00010231"/>
    </source>
</evidence>
<comment type="catalytic activity">
    <reaction evidence="1">
        <text>alpha-D-mannose 1-phosphate = D-mannose 6-phosphate</text>
        <dbReference type="Rhea" id="RHEA:11140"/>
        <dbReference type="ChEBI" id="CHEBI:58409"/>
        <dbReference type="ChEBI" id="CHEBI:58735"/>
        <dbReference type="EC" id="5.4.2.8"/>
    </reaction>
</comment>
<reference evidence="15" key="1">
    <citation type="journal article" date="2015" name="Antonie Van Leeuwenhoek">
        <title>Comparative 16S rRNA signatures and multilocus sequence analysis for the genus Salinicola and description of Salinicola acroporae sp. nov., isolated from coral Acropora digitifera.</title>
        <authorList>
            <person name="Lepcha R.T."/>
            <person name="Poddar A."/>
            <person name="Schumann P."/>
            <person name="Das S.K."/>
        </authorList>
    </citation>
    <scope>NUCLEOTIDE SEQUENCE</scope>
    <source>
        <strain evidence="15">S4-41</strain>
    </source>
</reference>
<feature type="domain" description="Alpha-D-phosphohexomutase alpha/beta/alpha" evidence="14">
    <location>
        <begin position="268"/>
        <end position="374"/>
    </location>
</feature>
<feature type="domain" description="Alpha-D-phosphohexomutase alpha/beta/alpha" evidence="13">
    <location>
        <begin position="160"/>
        <end position="263"/>
    </location>
</feature>
<proteinExistence type="inferred from homology"/>
<accession>A0ABT6I9Q6</accession>
<dbReference type="InterPro" id="IPR016066">
    <property type="entry name" value="A-D-PHexomutase_CS"/>
</dbReference>
<organism evidence="15 16">
    <name type="scientific">Salinicola acroporae</name>
    <dbReference type="NCBI Taxonomy" id="1541440"/>
    <lineage>
        <taxon>Bacteria</taxon>
        <taxon>Pseudomonadati</taxon>
        <taxon>Pseudomonadota</taxon>
        <taxon>Gammaproteobacteria</taxon>
        <taxon>Oceanospirillales</taxon>
        <taxon>Halomonadaceae</taxon>
        <taxon>Salinicola</taxon>
    </lineage>
</organism>
<feature type="domain" description="Alpha-D-phosphohexomutase C-terminal" evidence="11">
    <location>
        <begin position="383"/>
        <end position="457"/>
    </location>
</feature>
<evidence type="ECO:0000256" key="2">
    <source>
        <dbReference type="ARBA" id="ARBA00001946"/>
    </source>
</evidence>
<dbReference type="InterPro" id="IPR016055">
    <property type="entry name" value="A-D-PHexomutase_a/b/a-I/II/III"/>
</dbReference>
<evidence type="ECO:0000256" key="8">
    <source>
        <dbReference type="ARBA" id="ARBA00022842"/>
    </source>
</evidence>
<evidence type="ECO:0000313" key="15">
    <source>
        <dbReference type="EMBL" id="MDH4574258.1"/>
    </source>
</evidence>
<dbReference type="Gene3D" id="3.40.120.10">
    <property type="entry name" value="Alpha-D-Glucose-1,6-Bisphosphate, subunit A, domain 3"/>
    <property type="match status" value="3"/>
</dbReference>
<keyword evidence="7 10" id="KW-0479">Metal-binding</keyword>
<dbReference type="InterPro" id="IPR036900">
    <property type="entry name" value="A-D-PHexomutase_C_sf"/>
</dbReference>
<dbReference type="RefSeq" id="WP_110714783.1">
    <property type="nucleotide sequence ID" value="NZ_PGFS01000001.1"/>
</dbReference>
<evidence type="ECO:0000313" key="16">
    <source>
        <dbReference type="Proteomes" id="UP001162135"/>
    </source>
</evidence>
<comment type="cofactor">
    <cofactor evidence="2">
        <name>Mg(2+)</name>
        <dbReference type="ChEBI" id="CHEBI:18420"/>
    </cofactor>
</comment>
<evidence type="ECO:0000256" key="3">
    <source>
        <dbReference type="ARBA" id="ARBA00004699"/>
    </source>
</evidence>
<sequence length="472" mass="51172">MTTNERPGTDVPASIFRAYDIRGIVDEMLTEETVEWIGRAVGSEAEARGQQTVIVARDGRHSGPRLQAALIRGLRAAGRDVIDIGRVPTPVLYFATATLDESRSGVMVTGSHNPPDYNGFKIVLDGVAISGEAITGLLERIRSGELSEGEGSLEQRDISEAYLQRILGDVSLDQSRTGRPLKVVVDCGNGVAGELGPRLIEALGAETVPLFAEIDGDFPNHHPDPGKPENLVDLIAKVRETGADVGLAFDGDGDRLGVVTPAGEMIYPDRLMMAFATDLLERDPGARIVFDVKCTGNLAQIIERAGGEPEMWRTGHSLIKARMKETGAQLGGEMSGHIFFAERWYGFDDGLYAAARLLEILSRQTVDADRYFSAFPQDVSTPELNAPVTDEEKFAIVERLAENGDFGQDGIKTTLDGIRVDYPDGWGLCRASNTTPMLVLRFEGKDRAALARIQRRFGAAVLAVAPHVELPF</sequence>
<dbReference type="CDD" id="cd03089">
    <property type="entry name" value="PMM_PGM"/>
    <property type="match status" value="1"/>
</dbReference>
<dbReference type="Gene3D" id="3.30.310.50">
    <property type="entry name" value="Alpha-D-phosphohexomutase, C-terminal domain"/>
    <property type="match status" value="1"/>
</dbReference>
<dbReference type="InterPro" id="IPR005843">
    <property type="entry name" value="A-D-PHexomutase_C"/>
</dbReference>
<reference evidence="15" key="2">
    <citation type="submission" date="2017-11" db="EMBL/GenBank/DDBJ databases">
        <authorList>
            <person name="Das S.K."/>
        </authorList>
    </citation>
    <scope>NUCLEOTIDE SEQUENCE</scope>
    <source>
        <strain evidence="15">S4-41</strain>
    </source>
</reference>
<dbReference type="Proteomes" id="UP001162135">
    <property type="component" value="Unassembled WGS sequence"/>
</dbReference>
<keyword evidence="16" id="KW-1185">Reference proteome</keyword>
<evidence type="ECO:0000256" key="7">
    <source>
        <dbReference type="ARBA" id="ARBA00022723"/>
    </source>
</evidence>
<gene>
    <name evidence="15" type="ORF">CUR86_18775</name>
</gene>
<evidence type="ECO:0000259" key="14">
    <source>
        <dbReference type="Pfam" id="PF02880"/>
    </source>
</evidence>
<evidence type="ECO:0000256" key="9">
    <source>
        <dbReference type="ARBA" id="ARBA00023235"/>
    </source>
</evidence>
<keyword evidence="9" id="KW-0413">Isomerase</keyword>
<dbReference type="EC" id="5.4.2.8" evidence="5"/>
<dbReference type="PRINTS" id="PR00509">
    <property type="entry name" value="PGMPMM"/>
</dbReference>
<dbReference type="EMBL" id="PGFS01000001">
    <property type="protein sequence ID" value="MDH4574258.1"/>
    <property type="molecule type" value="Genomic_DNA"/>
</dbReference>
<name>A0ABT6I9Q6_9GAMM</name>
<dbReference type="InterPro" id="IPR005845">
    <property type="entry name" value="A-D-PHexomutase_a/b/a-II"/>
</dbReference>
<dbReference type="Pfam" id="PF02878">
    <property type="entry name" value="PGM_PMM_I"/>
    <property type="match status" value="1"/>
</dbReference>
<evidence type="ECO:0000256" key="5">
    <source>
        <dbReference type="ARBA" id="ARBA00012730"/>
    </source>
</evidence>
<dbReference type="PANTHER" id="PTHR43771">
    <property type="entry name" value="PHOSPHOMANNOMUTASE"/>
    <property type="match status" value="1"/>
</dbReference>
<evidence type="ECO:0000256" key="6">
    <source>
        <dbReference type="ARBA" id="ARBA00022553"/>
    </source>
</evidence>
<evidence type="ECO:0000259" key="13">
    <source>
        <dbReference type="Pfam" id="PF02879"/>
    </source>
</evidence>
<dbReference type="Pfam" id="PF02879">
    <property type="entry name" value="PGM_PMM_II"/>
    <property type="match status" value="1"/>
</dbReference>
<dbReference type="InterPro" id="IPR005844">
    <property type="entry name" value="A-D-PHexomutase_a/b/a-I"/>
</dbReference>
<dbReference type="PANTHER" id="PTHR43771:SF2">
    <property type="entry name" value="PHOSPHOMANNOMUTASE_PHOSPHOGLUCOMUTASE"/>
    <property type="match status" value="1"/>
</dbReference>
<dbReference type="PROSITE" id="PS00710">
    <property type="entry name" value="PGM_PMM"/>
    <property type="match status" value="1"/>
</dbReference>
<evidence type="ECO:0000259" key="12">
    <source>
        <dbReference type="Pfam" id="PF02878"/>
    </source>
</evidence>
<evidence type="ECO:0000256" key="10">
    <source>
        <dbReference type="RuleBase" id="RU004326"/>
    </source>
</evidence>
<dbReference type="Pfam" id="PF00408">
    <property type="entry name" value="PGM_PMM_IV"/>
    <property type="match status" value="1"/>
</dbReference>
<keyword evidence="6" id="KW-0597">Phosphoprotein</keyword>
<comment type="pathway">
    <text evidence="3">Nucleotide-sugar biosynthesis; GDP-alpha-D-mannose biosynthesis; alpha-D-mannose 1-phosphate from D-fructose 6-phosphate: step 2/2.</text>
</comment>
<evidence type="ECO:0000256" key="1">
    <source>
        <dbReference type="ARBA" id="ARBA00000586"/>
    </source>
</evidence>
<feature type="domain" description="Alpha-D-phosphohexomutase alpha/beta/alpha" evidence="12">
    <location>
        <begin position="15"/>
        <end position="144"/>
    </location>
</feature>
<dbReference type="Pfam" id="PF02880">
    <property type="entry name" value="PGM_PMM_III"/>
    <property type="match status" value="1"/>
</dbReference>
<evidence type="ECO:0000259" key="11">
    <source>
        <dbReference type="Pfam" id="PF00408"/>
    </source>
</evidence>
<keyword evidence="8 10" id="KW-0460">Magnesium</keyword>
<dbReference type="InterPro" id="IPR005841">
    <property type="entry name" value="Alpha-D-phosphohexomutase_SF"/>
</dbReference>
<dbReference type="SUPFAM" id="SSF53738">
    <property type="entry name" value="Phosphoglucomutase, first 3 domains"/>
    <property type="match status" value="3"/>
</dbReference>
<comment type="similarity">
    <text evidence="4 10">Belongs to the phosphohexose mutase family.</text>
</comment>
<dbReference type="SUPFAM" id="SSF55957">
    <property type="entry name" value="Phosphoglucomutase, C-terminal domain"/>
    <property type="match status" value="1"/>
</dbReference>